<accession>A0A9N8DX05</accession>
<feature type="compositionally biased region" description="Low complexity" evidence="7">
    <location>
        <begin position="14"/>
        <end position="23"/>
    </location>
</feature>
<feature type="region of interest" description="Disordered" evidence="7">
    <location>
        <begin position="781"/>
        <end position="821"/>
    </location>
</feature>
<feature type="region of interest" description="Disordered" evidence="7">
    <location>
        <begin position="1010"/>
        <end position="1034"/>
    </location>
</feature>
<evidence type="ECO:0000256" key="8">
    <source>
        <dbReference type="SAM" id="Phobius"/>
    </source>
</evidence>
<evidence type="ECO:0000313" key="9">
    <source>
        <dbReference type="EMBL" id="CAB9508381.1"/>
    </source>
</evidence>
<keyword evidence="4" id="KW-0274">FAD</keyword>
<keyword evidence="10" id="KW-1185">Reference proteome</keyword>
<dbReference type="InterPro" id="IPR036188">
    <property type="entry name" value="FAD/NAD-bd_sf"/>
</dbReference>
<keyword evidence="8" id="KW-0472">Membrane</keyword>
<keyword evidence="6" id="KW-0520">NAD</keyword>
<dbReference type="EMBL" id="CAICTM010000344">
    <property type="protein sequence ID" value="CAB9508381.1"/>
    <property type="molecule type" value="Genomic_DNA"/>
</dbReference>
<keyword evidence="8" id="KW-0812">Transmembrane</keyword>
<evidence type="ECO:0000256" key="3">
    <source>
        <dbReference type="ARBA" id="ARBA00022729"/>
    </source>
</evidence>
<evidence type="ECO:0000256" key="1">
    <source>
        <dbReference type="ARBA" id="ARBA00005855"/>
    </source>
</evidence>
<feature type="compositionally biased region" description="Basic and acidic residues" evidence="7">
    <location>
        <begin position="1025"/>
        <end position="1034"/>
    </location>
</feature>
<evidence type="ECO:0000256" key="2">
    <source>
        <dbReference type="ARBA" id="ARBA00022630"/>
    </source>
</evidence>
<evidence type="ECO:0000256" key="7">
    <source>
        <dbReference type="SAM" id="MobiDB-lite"/>
    </source>
</evidence>
<keyword evidence="8" id="KW-1133">Transmembrane helix</keyword>
<proteinExistence type="inferred from homology"/>
<dbReference type="PANTHER" id="PTHR46091">
    <property type="entry name" value="BLR7054 PROTEIN"/>
    <property type="match status" value="1"/>
</dbReference>
<feature type="region of interest" description="Disordered" evidence="7">
    <location>
        <begin position="1"/>
        <end position="32"/>
    </location>
</feature>
<keyword evidence="2" id="KW-0285">Flavoprotein</keyword>
<name>A0A9N8DX05_9STRA</name>
<feature type="compositionally biased region" description="Acidic residues" evidence="7">
    <location>
        <begin position="100"/>
        <end position="119"/>
    </location>
</feature>
<protein>
    <submittedName>
        <fullName evidence="9">All-trans-retinol 13,14-reductase</fullName>
    </submittedName>
</protein>
<feature type="compositionally biased region" description="Polar residues" evidence="7">
    <location>
        <begin position="636"/>
        <end position="645"/>
    </location>
</feature>
<evidence type="ECO:0000256" key="4">
    <source>
        <dbReference type="ARBA" id="ARBA00022827"/>
    </source>
</evidence>
<evidence type="ECO:0000313" key="10">
    <source>
        <dbReference type="Proteomes" id="UP001153069"/>
    </source>
</evidence>
<dbReference type="AlphaFoldDB" id="A0A9N8DX05"/>
<evidence type="ECO:0000256" key="5">
    <source>
        <dbReference type="ARBA" id="ARBA00022857"/>
    </source>
</evidence>
<dbReference type="InterPro" id="IPR052206">
    <property type="entry name" value="Retinol_saturase"/>
</dbReference>
<dbReference type="Proteomes" id="UP001153069">
    <property type="component" value="Unassembled WGS sequence"/>
</dbReference>
<dbReference type="Gene3D" id="3.50.50.60">
    <property type="entry name" value="FAD/NAD(P)-binding domain"/>
    <property type="match status" value="1"/>
</dbReference>
<keyword evidence="3" id="KW-0732">Signal</keyword>
<feature type="compositionally biased region" description="Polar residues" evidence="7">
    <location>
        <begin position="307"/>
        <end position="320"/>
    </location>
</feature>
<gene>
    <name evidence="9" type="ORF">SEMRO_345_G122390.1</name>
</gene>
<sequence>MRLNQSGKKKKSSSKGWLKASGGVSEKSTVTPKFLGPDVLIGRVSSSMLELSYAPKMKDMATQSLQAYAEEMMIYDDKVAEFRKEAMAQGQEDNPATQQGDEEVDSTETTEEEEVEIEADGSINEVHTTIDLEPPFPPPPKPLFHSQYMVDEFLATIGDVQDHFSDSGGWKIHANAAKFERALDEKYGVFRPFITNHPEIEVFIRSVQRKYAMGYFSPLRQGSAPIPKSTSVILLFMMQRQGVRWDAIILASLFLLVGLQPWALVVVIAIFQQLMHRRAMKPIGGMSSYVEPVEPYWRVYNKKKTDPNSNDKTTETTESLDSPERRKEILLEPVGKPMPQGEKIDAKLYDTIIIGTGPGTLYAGALLARAGRKILVLSPGADASGCITLEGGSKQYSKLPFDVESSSISRITRQQELLAPALCTTTDFQGGVRFAQIGSEADGYAYEILAIPGMGADDVEGQIPFVLRAGGGTRGFMDDTATLLGDGWPASDGPGSNLSGVYLAACASLNAEAGAFYLSKILPDGAKSFQKQSNYQEASCRYASTMLNRCFPLNPHLRSLMAGIGMKTENLKPSNTSLGAHVSTICGATSGEGMHYPVGGPRSLCHALASVIEQNGGRVVTQAHVKELLFKDSAKLSESNNNTGSESKEEPVPPRCIGVKLSNNDTEIVLEQQQNGDRQPSAVINLRGFIDTFVRLLPEEIRTAHKVPMGLPALSERRPVFKVLFILKGSADELSVTGADYYRLPSAALARDTIEADTGAVVLGEIGSVYAAGKDSNEGADEAAADVTADGTNEEKTAEDAAQGGAARGKRTKATAPKKHTGKVKYDAGASWMQISFPSAKDPSWEERHGKVTTCVVTVEADDDFVVHYDTKPKLFSIVVNKVKDVGNRTRLMDKVRKDLLDVYPQLEGKIEEESLSGPFTKGLSHTPERYAAKGVRADTPYPGLFVGGPDLTVGDSFSGSIVGSWLLANAVIGYGTLDLLFLSKNVTSDLGKFMHQPVFSDDEELDVAVPFEQRQAQEEEPEGIDNRNEQSAS</sequence>
<feature type="region of interest" description="Disordered" evidence="7">
    <location>
        <begin position="86"/>
        <end position="124"/>
    </location>
</feature>
<keyword evidence="5" id="KW-0521">NADP</keyword>
<dbReference type="PANTHER" id="PTHR46091:SF3">
    <property type="entry name" value="AMINE OXIDASE DOMAIN-CONTAINING PROTEIN"/>
    <property type="match status" value="1"/>
</dbReference>
<evidence type="ECO:0000256" key="6">
    <source>
        <dbReference type="ARBA" id="ARBA00023027"/>
    </source>
</evidence>
<feature type="transmembrane region" description="Helical" evidence="8">
    <location>
        <begin position="247"/>
        <end position="271"/>
    </location>
</feature>
<organism evidence="9 10">
    <name type="scientific">Seminavis robusta</name>
    <dbReference type="NCBI Taxonomy" id="568900"/>
    <lineage>
        <taxon>Eukaryota</taxon>
        <taxon>Sar</taxon>
        <taxon>Stramenopiles</taxon>
        <taxon>Ochrophyta</taxon>
        <taxon>Bacillariophyta</taxon>
        <taxon>Bacillariophyceae</taxon>
        <taxon>Bacillariophycidae</taxon>
        <taxon>Naviculales</taxon>
        <taxon>Naviculaceae</taxon>
        <taxon>Seminavis</taxon>
    </lineage>
</organism>
<feature type="region of interest" description="Disordered" evidence="7">
    <location>
        <begin position="636"/>
        <end position="655"/>
    </location>
</feature>
<dbReference type="OrthoDB" id="38045at2759"/>
<feature type="region of interest" description="Disordered" evidence="7">
    <location>
        <begin position="302"/>
        <end position="326"/>
    </location>
</feature>
<comment type="similarity">
    <text evidence="1">Belongs to the carotenoid/retinoid oxidoreductase family. CrtISO subfamily.</text>
</comment>
<feature type="compositionally biased region" description="Basic residues" evidence="7">
    <location>
        <begin position="808"/>
        <end position="821"/>
    </location>
</feature>
<comment type="caution">
    <text evidence="9">The sequence shown here is derived from an EMBL/GenBank/DDBJ whole genome shotgun (WGS) entry which is preliminary data.</text>
</comment>
<reference evidence="9" key="1">
    <citation type="submission" date="2020-06" db="EMBL/GenBank/DDBJ databases">
        <authorList>
            <consortium name="Plant Systems Biology data submission"/>
        </authorList>
    </citation>
    <scope>NUCLEOTIDE SEQUENCE</scope>
    <source>
        <strain evidence="9">D6</strain>
    </source>
</reference>
<dbReference type="SUPFAM" id="SSF51905">
    <property type="entry name" value="FAD/NAD(P)-binding domain"/>
    <property type="match status" value="1"/>
</dbReference>